<organism evidence="2 3">
    <name type="scientific">Xanthomonas campestris pv. phaseoli</name>
    <dbReference type="NCBI Taxonomy" id="317013"/>
    <lineage>
        <taxon>Bacteria</taxon>
        <taxon>Pseudomonadati</taxon>
        <taxon>Pseudomonadota</taxon>
        <taxon>Gammaproteobacteria</taxon>
        <taxon>Lysobacterales</taxon>
        <taxon>Lysobacteraceae</taxon>
        <taxon>Xanthomonas</taxon>
    </lineage>
</organism>
<evidence type="ECO:0000313" key="2">
    <source>
        <dbReference type="EMBL" id="SON85798.1"/>
    </source>
</evidence>
<gene>
    <name evidence="2" type="ORF">XAP6984_710031</name>
</gene>
<keyword evidence="3" id="KW-1185">Reference proteome</keyword>
<sequence length="90" mass="9763">MVFLILPMYYRMADNKALSDFKLWADGKPAATARKLGMLLDDGSKNSTAFAATGWTQDNVAAFTAPATPPNGRKPLPALGRWRWAGAIHA</sequence>
<proteinExistence type="predicted"/>
<name>A0ABY1TVW0_XANCH</name>
<dbReference type="Proteomes" id="UP000234181">
    <property type="component" value="Unassembled WGS sequence"/>
</dbReference>
<evidence type="ECO:0000259" key="1">
    <source>
        <dbReference type="Pfam" id="PF14415"/>
    </source>
</evidence>
<dbReference type="InterPro" id="IPR025538">
    <property type="entry name" value="DUF4424"/>
</dbReference>
<reference evidence="2 3" key="1">
    <citation type="submission" date="2017-10" db="EMBL/GenBank/DDBJ databases">
        <authorList>
            <person name="Regsiter A."/>
            <person name="William W."/>
        </authorList>
    </citation>
    <scope>NUCLEOTIDE SEQUENCE [LARGE SCALE GENOMIC DNA]</scope>
    <source>
        <strain evidence="2 3">CFBP6984</strain>
    </source>
</reference>
<feature type="domain" description="DUF4424" evidence="1">
    <location>
        <begin position="11"/>
        <end position="86"/>
    </location>
</feature>
<evidence type="ECO:0000313" key="3">
    <source>
        <dbReference type="Proteomes" id="UP000234181"/>
    </source>
</evidence>
<protein>
    <submittedName>
        <fullName evidence="2">Secreted protein</fullName>
    </submittedName>
</protein>
<comment type="caution">
    <text evidence="2">The sequence shown here is derived from an EMBL/GenBank/DDBJ whole genome shotgun (WGS) entry which is preliminary data.</text>
</comment>
<dbReference type="Pfam" id="PF14415">
    <property type="entry name" value="DUF4424"/>
    <property type="match status" value="1"/>
</dbReference>
<accession>A0ABY1TVW0</accession>
<dbReference type="EMBL" id="OCYT01000130">
    <property type="protein sequence ID" value="SON85798.1"/>
    <property type="molecule type" value="Genomic_DNA"/>
</dbReference>